<protein>
    <submittedName>
        <fullName evidence="3">Cupin domain-containing protein</fullName>
    </submittedName>
</protein>
<dbReference type="Gene3D" id="2.60.120.10">
    <property type="entry name" value="Jelly Rolls"/>
    <property type="match status" value="1"/>
</dbReference>
<dbReference type="Proteomes" id="UP000318943">
    <property type="component" value="Unassembled WGS sequence"/>
</dbReference>
<reference evidence="3 4" key="1">
    <citation type="submission" date="2019-05" db="EMBL/GenBank/DDBJ databases">
        <title>Whole genome sequence analysis of Cupriavidus campinensis S14E4C strain.</title>
        <authorList>
            <person name="Abbaszade G."/>
            <person name="Szabo A."/>
            <person name="Toumi M."/>
            <person name="Toth E."/>
        </authorList>
    </citation>
    <scope>NUCLEOTIDE SEQUENCE [LARGE SCALE GENOMIC DNA]</scope>
    <source>
        <strain evidence="3 4">S14E4C</strain>
    </source>
</reference>
<feature type="domain" description="Cupin type-2" evidence="2">
    <location>
        <begin position="62"/>
        <end position="126"/>
    </location>
</feature>
<dbReference type="CDD" id="cd02235">
    <property type="entry name" value="cupin_BLL4011-like"/>
    <property type="match status" value="1"/>
</dbReference>
<dbReference type="InterPro" id="IPR013096">
    <property type="entry name" value="Cupin_2"/>
</dbReference>
<feature type="chain" id="PRO_5045857227" evidence="1">
    <location>
        <begin position="37"/>
        <end position="144"/>
    </location>
</feature>
<comment type="caution">
    <text evidence="3">The sequence shown here is derived from an EMBL/GenBank/DDBJ whole genome shotgun (WGS) entry which is preliminary data.</text>
</comment>
<dbReference type="EMBL" id="VCIZ01000011">
    <property type="protein sequence ID" value="TSP11259.1"/>
    <property type="molecule type" value="Genomic_DNA"/>
</dbReference>
<keyword evidence="1" id="KW-0732">Signal</keyword>
<evidence type="ECO:0000256" key="1">
    <source>
        <dbReference type="SAM" id="SignalP"/>
    </source>
</evidence>
<evidence type="ECO:0000259" key="2">
    <source>
        <dbReference type="Pfam" id="PF07883"/>
    </source>
</evidence>
<dbReference type="PANTHER" id="PTHR38599:SF1">
    <property type="entry name" value="CUPIN DOMAIN PROTEIN (AFU_ORTHOLOGUE AFUA_3G13620)"/>
    <property type="match status" value="1"/>
</dbReference>
<feature type="signal peptide" evidence="1">
    <location>
        <begin position="1"/>
        <end position="36"/>
    </location>
</feature>
<sequence>MTATRTPARTPARISSRILAATVLLAGAGLFQAAHAQNVGLHRTDLVQSDLSTPGREAVQVRVDFDPGAVSIKHAHPGEEIAYVLAGELEYQLEGRAPVTLKAGEALFIPDGTAHVAKNVGRGKASELATYVVRKGVPLVAPVK</sequence>
<keyword evidence="4" id="KW-1185">Reference proteome</keyword>
<dbReference type="SUPFAM" id="SSF51182">
    <property type="entry name" value="RmlC-like cupins"/>
    <property type="match status" value="1"/>
</dbReference>
<name>A0ABY3EJY6_9BURK</name>
<dbReference type="PANTHER" id="PTHR38599">
    <property type="entry name" value="CUPIN DOMAIN PROTEIN (AFU_ORTHOLOGUE AFUA_3G13620)"/>
    <property type="match status" value="1"/>
</dbReference>
<dbReference type="InterPro" id="IPR011051">
    <property type="entry name" value="RmlC_Cupin_sf"/>
</dbReference>
<dbReference type="RefSeq" id="WP_144199970.1">
    <property type="nucleotide sequence ID" value="NZ_VCIZ01000011.1"/>
</dbReference>
<gene>
    <name evidence="3" type="ORF">FGG12_18710</name>
</gene>
<dbReference type="InterPro" id="IPR014710">
    <property type="entry name" value="RmlC-like_jellyroll"/>
</dbReference>
<evidence type="ECO:0000313" key="4">
    <source>
        <dbReference type="Proteomes" id="UP000318943"/>
    </source>
</evidence>
<organism evidence="3 4">
    <name type="scientific">Cupriavidus campinensis</name>
    <dbReference type="NCBI Taxonomy" id="151783"/>
    <lineage>
        <taxon>Bacteria</taxon>
        <taxon>Pseudomonadati</taxon>
        <taxon>Pseudomonadota</taxon>
        <taxon>Betaproteobacteria</taxon>
        <taxon>Burkholderiales</taxon>
        <taxon>Burkholderiaceae</taxon>
        <taxon>Cupriavidus</taxon>
    </lineage>
</organism>
<dbReference type="Pfam" id="PF07883">
    <property type="entry name" value="Cupin_2"/>
    <property type="match status" value="1"/>
</dbReference>
<evidence type="ECO:0000313" key="3">
    <source>
        <dbReference type="EMBL" id="TSP11259.1"/>
    </source>
</evidence>
<accession>A0ABY3EJY6</accession>
<proteinExistence type="predicted"/>